<keyword evidence="11 16" id="KW-0067">ATP-binding</keyword>
<dbReference type="Proteomes" id="UP000061603">
    <property type="component" value="Chromosome"/>
</dbReference>
<gene>
    <name evidence="16" type="primary">coaX</name>
    <name evidence="17" type="ORF">PG1C_00165</name>
</gene>
<dbReference type="CDD" id="cd24015">
    <property type="entry name" value="ASKHA_NBD_PanK-III"/>
    <property type="match status" value="1"/>
</dbReference>
<evidence type="ECO:0000313" key="17">
    <source>
        <dbReference type="EMBL" id="AJP47276.1"/>
    </source>
</evidence>
<dbReference type="HOGENOM" id="CLU_066627_0_0_4"/>
<dbReference type="HAMAP" id="MF_01274">
    <property type="entry name" value="Pantothen_kinase_3"/>
    <property type="match status" value="1"/>
</dbReference>
<comment type="cofactor">
    <cofactor evidence="2">
        <name>K(+)</name>
        <dbReference type="ChEBI" id="CHEBI:29103"/>
    </cofactor>
</comment>
<dbReference type="SUPFAM" id="SSF53067">
    <property type="entry name" value="Actin-like ATPase domain"/>
    <property type="match status" value="2"/>
</dbReference>
<evidence type="ECO:0000256" key="10">
    <source>
        <dbReference type="ARBA" id="ARBA00022777"/>
    </source>
</evidence>
<dbReference type="KEGG" id="rbu:PG1C_00165"/>
<comment type="subcellular location">
    <subcellularLocation>
        <location evidence="3 16">Cytoplasm</location>
    </subcellularLocation>
</comment>
<evidence type="ECO:0000256" key="5">
    <source>
        <dbReference type="ARBA" id="ARBA00011738"/>
    </source>
</evidence>
<comment type="function">
    <text evidence="16">Catalyzes the phosphorylation of pantothenate (Pan), the first step in CoA biosynthesis.</text>
</comment>
<sequence length="237" mass="24971">MILCLDAGNTRFKCGVHDGQRWCMQQAFDYDALPDLANLLPVVPRHMVACNVAGSAIQRKIEDLAYQLAIPLTWLESASACCGVRNGYDHPTQLGADRWAGLIAARALSAEAAIVVLAGTATTIDLLDAEGVFRGGLILPGLTLMRRTLARNTSGLADVSGHFNMLPTNTNDAIASGALYATLGAIERMRVTQGATKCLLSGGAAADLLPHLAAPIHPINYLVLEGLLQVAKASALD</sequence>
<organism evidence="17 18">
    <name type="scientific">Rugosibacter aromaticivorans</name>
    <dbReference type="NCBI Taxonomy" id="1565605"/>
    <lineage>
        <taxon>Bacteria</taxon>
        <taxon>Pseudomonadati</taxon>
        <taxon>Pseudomonadota</taxon>
        <taxon>Betaproteobacteria</taxon>
        <taxon>Nitrosomonadales</taxon>
        <taxon>Sterolibacteriaceae</taxon>
        <taxon>Rugosibacter</taxon>
    </lineage>
</organism>
<feature type="active site" description="Proton acceptor" evidence="16">
    <location>
        <position position="97"/>
    </location>
</feature>
<dbReference type="EC" id="2.7.1.33" evidence="6 16"/>
<accession>A0A0C5JIX8</accession>
<comment type="similarity">
    <text evidence="14 16">Belongs to the type III pantothenate kinase family.</text>
</comment>
<evidence type="ECO:0000256" key="2">
    <source>
        <dbReference type="ARBA" id="ARBA00001958"/>
    </source>
</evidence>
<name>A0A0C5JIX8_9PROT</name>
<dbReference type="UniPathway" id="UPA00241">
    <property type="reaction ID" value="UER00352"/>
</dbReference>
<dbReference type="RefSeq" id="WP_202635451.1">
    <property type="nucleotide sequence ID" value="NZ_CP010554.1"/>
</dbReference>
<evidence type="ECO:0000256" key="9">
    <source>
        <dbReference type="ARBA" id="ARBA00022741"/>
    </source>
</evidence>
<feature type="binding site" evidence="16">
    <location>
        <begin position="6"/>
        <end position="13"/>
    </location>
    <ligand>
        <name>ATP</name>
        <dbReference type="ChEBI" id="CHEBI:30616"/>
    </ligand>
</feature>
<comment type="catalytic activity">
    <reaction evidence="1 16">
        <text>(R)-pantothenate + ATP = (R)-4'-phosphopantothenate + ADP + H(+)</text>
        <dbReference type="Rhea" id="RHEA:16373"/>
        <dbReference type="ChEBI" id="CHEBI:10986"/>
        <dbReference type="ChEBI" id="CHEBI:15378"/>
        <dbReference type="ChEBI" id="CHEBI:29032"/>
        <dbReference type="ChEBI" id="CHEBI:30616"/>
        <dbReference type="ChEBI" id="CHEBI:456216"/>
        <dbReference type="EC" id="2.7.1.33"/>
    </reaction>
</comment>
<dbReference type="Gene3D" id="3.30.420.40">
    <property type="match status" value="2"/>
</dbReference>
<dbReference type="InterPro" id="IPR043129">
    <property type="entry name" value="ATPase_NBD"/>
</dbReference>
<evidence type="ECO:0000256" key="16">
    <source>
        <dbReference type="HAMAP-Rule" id="MF_01274"/>
    </source>
</evidence>
<evidence type="ECO:0000256" key="13">
    <source>
        <dbReference type="ARBA" id="ARBA00022993"/>
    </source>
</evidence>
<keyword evidence="10 16" id="KW-0418">Kinase</keyword>
<comment type="subunit">
    <text evidence="5 16">Homodimer.</text>
</comment>
<dbReference type="AlphaFoldDB" id="A0A0C5JIX8"/>
<dbReference type="PANTHER" id="PTHR34265">
    <property type="entry name" value="TYPE III PANTOTHENATE KINASE"/>
    <property type="match status" value="1"/>
</dbReference>
<feature type="binding site" evidence="16">
    <location>
        <position position="170"/>
    </location>
    <ligand>
        <name>substrate</name>
    </ligand>
</feature>
<feature type="binding site" evidence="16">
    <location>
        <begin position="95"/>
        <end position="98"/>
    </location>
    <ligand>
        <name>substrate</name>
    </ligand>
</feature>
<keyword evidence="13 16" id="KW-0173">Coenzyme A biosynthesis</keyword>
<keyword evidence="8 16" id="KW-0808">Transferase</keyword>
<evidence type="ECO:0000256" key="1">
    <source>
        <dbReference type="ARBA" id="ARBA00001206"/>
    </source>
</evidence>
<dbReference type="STRING" id="1565605.PG1C_00165"/>
<dbReference type="GO" id="GO:0015937">
    <property type="term" value="P:coenzyme A biosynthetic process"/>
    <property type="evidence" value="ECO:0007669"/>
    <property type="project" value="UniProtKB-UniRule"/>
</dbReference>
<comment type="cofactor">
    <cofactor evidence="16">
        <name>NH4(+)</name>
        <dbReference type="ChEBI" id="CHEBI:28938"/>
    </cofactor>
    <cofactor evidence="16">
        <name>K(+)</name>
        <dbReference type="ChEBI" id="CHEBI:29103"/>
    </cofactor>
    <text evidence="16">A monovalent cation. Ammonium or potassium.</text>
</comment>
<dbReference type="NCBIfam" id="TIGR00671">
    <property type="entry name" value="baf"/>
    <property type="match status" value="1"/>
</dbReference>
<keyword evidence="18" id="KW-1185">Reference proteome</keyword>
<feature type="binding site" evidence="16">
    <location>
        <position position="120"/>
    </location>
    <ligand>
        <name>ATP</name>
        <dbReference type="ChEBI" id="CHEBI:30616"/>
    </ligand>
</feature>
<comment type="pathway">
    <text evidence="4 16">Cofactor biosynthesis; coenzyme A biosynthesis; CoA from (R)-pantothenate: step 1/5.</text>
</comment>
<evidence type="ECO:0000256" key="11">
    <source>
        <dbReference type="ARBA" id="ARBA00022840"/>
    </source>
</evidence>
<evidence type="ECO:0000256" key="7">
    <source>
        <dbReference type="ARBA" id="ARBA00022490"/>
    </source>
</evidence>
<evidence type="ECO:0000256" key="14">
    <source>
        <dbReference type="ARBA" id="ARBA00038036"/>
    </source>
</evidence>
<evidence type="ECO:0000313" key="18">
    <source>
        <dbReference type="Proteomes" id="UP000061603"/>
    </source>
</evidence>
<dbReference type="PATRIC" id="fig|1565605.3.peg.37"/>
<proteinExistence type="inferred from homology"/>
<evidence type="ECO:0000256" key="8">
    <source>
        <dbReference type="ARBA" id="ARBA00022679"/>
    </source>
</evidence>
<comment type="caution">
    <text evidence="16">Lacks conserved residue(s) required for the propagation of feature annotation.</text>
</comment>
<keyword evidence="7 16" id="KW-0963">Cytoplasm</keyword>
<dbReference type="GO" id="GO:0004594">
    <property type="term" value="F:pantothenate kinase activity"/>
    <property type="evidence" value="ECO:0007669"/>
    <property type="project" value="UniProtKB-UniRule"/>
</dbReference>
<keyword evidence="12 16" id="KW-0630">Potassium</keyword>
<dbReference type="PANTHER" id="PTHR34265:SF1">
    <property type="entry name" value="TYPE III PANTOTHENATE KINASE"/>
    <property type="match status" value="1"/>
</dbReference>
<dbReference type="EMBL" id="CP010554">
    <property type="protein sequence ID" value="AJP47276.1"/>
    <property type="molecule type" value="Genomic_DNA"/>
</dbReference>
<evidence type="ECO:0000256" key="3">
    <source>
        <dbReference type="ARBA" id="ARBA00004496"/>
    </source>
</evidence>
<dbReference type="InterPro" id="IPR004619">
    <property type="entry name" value="Type_III_PanK"/>
</dbReference>
<keyword evidence="9 16" id="KW-0547">Nucleotide-binding</keyword>
<protein>
    <recommendedName>
        <fullName evidence="15 16">Type III pantothenate kinase</fullName>
        <ecNumber evidence="6 16">2.7.1.33</ecNumber>
    </recommendedName>
    <alternativeName>
        <fullName evidence="16">PanK-III</fullName>
    </alternativeName>
    <alternativeName>
        <fullName evidence="16">Pantothenic acid kinase</fullName>
    </alternativeName>
</protein>
<feature type="binding site" evidence="16">
    <location>
        <position position="88"/>
    </location>
    <ligand>
        <name>substrate</name>
    </ligand>
</feature>
<dbReference type="Pfam" id="PF03309">
    <property type="entry name" value="Pan_kinase"/>
    <property type="match status" value="1"/>
</dbReference>
<evidence type="ECO:0000256" key="12">
    <source>
        <dbReference type="ARBA" id="ARBA00022958"/>
    </source>
</evidence>
<dbReference type="GO" id="GO:0005524">
    <property type="term" value="F:ATP binding"/>
    <property type="evidence" value="ECO:0007669"/>
    <property type="project" value="UniProtKB-UniRule"/>
</dbReference>
<evidence type="ECO:0000256" key="4">
    <source>
        <dbReference type="ARBA" id="ARBA00005225"/>
    </source>
</evidence>
<evidence type="ECO:0000256" key="15">
    <source>
        <dbReference type="ARBA" id="ARBA00040883"/>
    </source>
</evidence>
<evidence type="ECO:0000256" key="6">
    <source>
        <dbReference type="ARBA" id="ARBA00012102"/>
    </source>
</evidence>
<dbReference type="GO" id="GO:0005737">
    <property type="term" value="C:cytoplasm"/>
    <property type="evidence" value="ECO:0007669"/>
    <property type="project" value="UniProtKB-SubCell"/>
</dbReference>
<reference evidence="17 18" key="1">
    <citation type="journal article" date="2015" name="Genome Announc.">
        <title>Complete Genome Sequence of a Novel Bacterium within the Family Rhodocyclaceae That Degrades Polycyclic Aromatic Hydrocarbons.</title>
        <authorList>
            <person name="Singleton D.R."/>
            <person name="Dickey A.N."/>
            <person name="Scholl E.H."/>
            <person name="Wright F.A."/>
            <person name="Aitken M.D."/>
        </authorList>
    </citation>
    <scope>NUCLEOTIDE SEQUENCE [LARGE SCALE GENOMIC DNA]</scope>
    <source>
        <strain evidence="18">PG1-Ca6</strain>
    </source>
</reference>